<dbReference type="AlphaFoldDB" id="A0A382U6L0"/>
<evidence type="ECO:0000256" key="1">
    <source>
        <dbReference type="SAM" id="Phobius"/>
    </source>
</evidence>
<name>A0A382U6L0_9ZZZZ</name>
<reference evidence="2" key="1">
    <citation type="submission" date="2018-05" db="EMBL/GenBank/DDBJ databases">
        <authorList>
            <person name="Lanie J.A."/>
            <person name="Ng W.-L."/>
            <person name="Kazmierczak K.M."/>
            <person name="Andrzejewski T.M."/>
            <person name="Davidsen T.M."/>
            <person name="Wayne K.J."/>
            <person name="Tettelin H."/>
            <person name="Glass J.I."/>
            <person name="Rusch D."/>
            <person name="Podicherti R."/>
            <person name="Tsui H.-C.T."/>
            <person name="Winkler M.E."/>
        </authorList>
    </citation>
    <scope>NUCLEOTIDE SEQUENCE</scope>
</reference>
<sequence>MHDHHAVLLVIIQFLLILALAA</sequence>
<keyword evidence="1" id="KW-0472">Membrane</keyword>
<protein>
    <submittedName>
        <fullName evidence="2">Uncharacterized protein</fullName>
    </submittedName>
</protein>
<feature type="non-terminal residue" evidence="2">
    <location>
        <position position="22"/>
    </location>
</feature>
<organism evidence="2">
    <name type="scientific">marine metagenome</name>
    <dbReference type="NCBI Taxonomy" id="408172"/>
    <lineage>
        <taxon>unclassified sequences</taxon>
        <taxon>metagenomes</taxon>
        <taxon>ecological metagenomes</taxon>
    </lineage>
</organism>
<keyword evidence="1" id="KW-1133">Transmembrane helix</keyword>
<proteinExistence type="predicted"/>
<keyword evidence="1" id="KW-0812">Transmembrane</keyword>
<feature type="transmembrane region" description="Helical" evidence="1">
    <location>
        <begin position="6"/>
        <end position="21"/>
    </location>
</feature>
<evidence type="ECO:0000313" key="2">
    <source>
        <dbReference type="EMBL" id="SVD29652.1"/>
    </source>
</evidence>
<dbReference type="EMBL" id="UINC01141736">
    <property type="protein sequence ID" value="SVD29652.1"/>
    <property type="molecule type" value="Genomic_DNA"/>
</dbReference>
<accession>A0A382U6L0</accession>
<gene>
    <name evidence="2" type="ORF">METZ01_LOCUS382506</name>
</gene>